<dbReference type="AlphaFoldDB" id="A0A5C6C045"/>
<dbReference type="Proteomes" id="UP000316304">
    <property type="component" value="Unassembled WGS sequence"/>
</dbReference>
<evidence type="ECO:0000313" key="2">
    <source>
        <dbReference type="Proteomes" id="UP000316304"/>
    </source>
</evidence>
<comment type="caution">
    <text evidence="1">The sequence shown here is derived from an EMBL/GenBank/DDBJ whole genome shotgun (WGS) entry which is preliminary data.</text>
</comment>
<protein>
    <submittedName>
        <fullName evidence="1">Uncharacterized protein</fullName>
    </submittedName>
</protein>
<dbReference type="EMBL" id="SJPT01000011">
    <property type="protein sequence ID" value="TWU17555.1"/>
    <property type="molecule type" value="Genomic_DNA"/>
</dbReference>
<organism evidence="1 2">
    <name type="scientific">Novipirellula galeiformis</name>
    <dbReference type="NCBI Taxonomy" id="2528004"/>
    <lineage>
        <taxon>Bacteria</taxon>
        <taxon>Pseudomonadati</taxon>
        <taxon>Planctomycetota</taxon>
        <taxon>Planctomycetia</taxon>
        <taxon>Pirellulales</taxon>
        <taxon>Pirellulaceae</taxon>
        <taxon>Novipirellula</taxon>
    </lineage>
</organism>
<proteinExistence type="predicted"/>
<sequence>MGHSKRRRPKHGMKVAATNVLGATPRSIIASVTAEKWSTRFVPSIARLISKSRAGSHRSFLSFPRYTAVGIGFLDFVFRFLNLPFFNLSSIHDAEAGTFESTPFAFSSSCNANRKSNT</sequence>
<gene>
    <name evidence="1" type="ORF">Pla52o_51110</name>
</gene>
<evidence type="ECO:0000313" key="1">
    <source>
        <dbReference type="EMBL" id="TWU17555.1"/>
    </source>
</evidence>
<accession>A0A5C6C045</accession>
<keyword evidence="2" id="KW-1185">Reference proteome</keyword>
<reference evidence="1 2" key="1">
    <citation type="submission" date="2019-02" db="EMBL/GenBank/DDBJ databases">
        <title>Deep-cultivation of Planctomycetes and their phenomic and genomic characterization uncovers novel biology.</title>
        <authorList>
            <person name="Wiegand S."/>
            <person name="Jogler M."/>
            <person name="Boedeker C."/>
            <person name="Pinto D."/>
            <person name="Vollmers J."/>
            <person name="Rivas-Marin E."/>
            <person name="Kohn T."/>
            <person name="Peeters S.H."/>
            <person name="Heuer A."/>
            <person name="Rast P."/>
            <person name="Oberbeckmann S."/>
            <person name="Bunk B."/>
            <person name="Jeske O."/>
            <person name="Meyerdierks A."/>
            <person name="Storesund J.E."/>
            <person name="Kallscheuer N."/>
            <person name="Luecker S."/>
            <person name="Lage O.M."/>
            <person name="Pohl T."/>
            <person name="Merkel B.J."/>
            <person name="Hornburger P."/>
            <person name="Mueller R.-W."/>
            <person name="Bruemmer F."/>
            <person name="Labrenz M."/>
            <person name="Spormann A.M."/>
            <person name="Op Den Camp H."/>
            <person name="Overmann J."/>
            <person name="Amann R."/>
            <person name="Jetten M.S.M."/>
            <person name="Mascher T."/>
            <person name="Medema M.H."/>
            <person name="Devos D.P."/>
            <person name="Kaster A.-K."/>
            <person name="Ovreas L."/>
            <person name="Rohde M."/>
            <person name="Galperin M.Y."/>
            <person name="Jogler C."/>
        </authorList>
    </citation>
    <scope>NUCLEOTIDE SEQUENCE [LARGE SCALE GENOMIC DNA]</scope>
    <source>
        <strain evidence="1 2">Pla52o</strain>
    </source>
</reference>
<name>A0A5C6C045_9BACT</name>